<dbReference type="HOGENOM" id="CLU_081588_0_0_11"/>
<sequence length="190" mass="21346">MTTTSSTSTNDTLFRQVRDMIARDPGALATLRRNVGRSFDESPDSWPYVLMVTGRSRWREPAAHLALGLFALHHQSKTPGALDKEGSTFGLATRRLRTSRGDSGASEQGIERRFRSALASETIDALGVHLRGLVTLMRGADVSLDYPRLYQDLSTWLLPEKLQRVSLRWARDYYALDPDQQSPAEQKEEP</sequence>
<proteinExistence type="predicted"/>
<evidence type="ECO:0000313" key="2">
    <source>
        <dbReference type="Proteomes" id="UP000000771"/>
    </source>
</evidence>
<reference evidence="1 2" key="1">
    <citation type="journal article" date="2009" name="Stand. Genomic Sci.">
        <title>Complete genome sequence of Acidimicrobium ferrooxidans type strain (ICP).</title>
        <authorList>
            <person name="Clum A."/>
            <person name="Nolan M."/>
            <person name="Lang E."/>
            <person name="Glavina Del Rio T."/>
            <person name="Tice H."/>
            <person name="Copeland A."/>
            <person name="Cheng J.F."/>
            <person name="Lucas S."/>
            <person name="Chen F."/>
            <person name="Bruce D."/>
            <person name="Goodwin L."/>
            <person name="Pitluck S."/>
            <person name="Ivanova N."/>
            <person name="Mavrommatis K."/>
            <person name="Mikhailova N."/>
            <person name="Pati A."/>
            <person name="Chen A."/>
            <person name="Palaniappan K."/>
            <person name="Goker M."/>
            <person name="Spring S."/>
            <person name="Land M."/>
            <person name="Hauser L."/>
            <person name="Chang Y.J."/>
            <person name="Jeffries C.C."/>
            <person name="Chain P."/>
            <person name="Bristow J."/>
            <person name="Eisen J.A."/>
            <person name="Markowitz V."/>
            <person name="Hugenholtz P."/>
            <person name="Kyrpides N.C."/>
            <person name="Klenk H.P."/>
            <person name="Lapidus A."/>
        </authorList>
    </citation>
    <scope>NUCLEOTIDE SEQUENCE [LARGE SCALE GENOMIC DNA]</scope>
    <source>
        <strain evidence="2">DSM 10331 / JCM 15462 / NBRC 103882 / ICP</strain>
    </source>
</reference>
<dbReference type="CDD" id="cd09731">
    <property type="entry name" value="Cse2_I-E"/>
    <property type="match status" value="1"/>
</dbReference>
<dbReference type="Proteomes" id="UP000000771">
    <property type="component" value="Chromosome"/>
</dbReference>
<organism evidence="1 2">
    <name type="scientific">Acidimicrobium ferrooxidans (strain DSM 10331 / JCM 15462 / NBRC 103882 / ICP)</name>
    <dbReference type="NCBI Taxonomy" id="525909"/>
    <lineage>
        <taxon>Bacteria</taxon>
        <taxon>Bacillati</taxon>
        <taxon>Actinomycetota</taxon>
        <taxon>Acidimicrobiia</taxon>
        <taxon>Acidimicrobiales</taxon>
        <taxon>Acidimicrobiaceae</taxon>
        <taxon>Acidimicrobium</taxon>
    </lineage>
</organism>
<dbReference type="EMBL" id="CP001631">
    <property type="protein sequence ID" value="ACU53926.1"/>
    <property type="molecule type" value="Genomic_DNA"/>
</dbReference>
<gene>
    <name evidence="1" type="ordered locus">Afer_0987</name>
</gene>
<evidence type="ECO:0000313" key="1">
    <source>
        <dbReference type="EMBL" id="ACU53926.1"/>
    </source>
</evidence>
<accession>C7LYW8</accession>
<keyword evidence="2" id="KW-1185">Reference proteome</keyword>
<dbReference type="Pfam" id="PF09485">
    <property type="entry name" value="CRISPR_Cse2"/>
    <property type="match status" value="1"/>
</dbReference>
<protein>
    <submittedName>
        <fullName evidence="1">CRISPR-associated protein, Cse2 family</fullName>
    </submittedName>
</protein>
<dbReference type="InterPro" id="IPR013382">
    <property type="entry name" value="CRISPR-assoc_prot_Cse2"/>
</dbReference>
<dbReference type="NCBIfam" id="TIGR02548">
    <property type="entry name" value="casB_cse2"/>
    <property type="match status" value="1"/>
</dbReference>
<dbReference type="Gene3D" id="1.10.520.40">
    <property type="entry name" value="CRISPR-associated protein Cse2"/>
    <property type="match status" value="1"/>
</dbReference>
<dbReference type="AlphaFoldDB" id="C7LYW8"/>
<dbReference type="KEGG" id="afo:Afer_0987"/>
<dbReference type="eggNOG" id="ENOG5033037">
    <property type="taxonomic scope" value="Bacteria"/>
</dbReference>
<name>C7LYW8_ACIFD</name>
<dbReference type="RefSeq" id="WP_015798412.1">
    <property type="nucleotide sequence ID" value="NC_013124.1"/>
</dbReference>
<dbReference type="OrthoDB" id="4808431at2"/>
<dbReference type="InterPro" id="IPR038287">
    <property type="entry name" value="Cse2_sf"/>
</dbReference>
<dbReference type="STRING" id="525909.Afer_0987"/>